<dbReference type="RefSeq" id="WP_121391285.1">
    <property type="nucleotide sequence ID" value="NZ_RCDD01000002.1"/>
</dbReference>
<comment type="caution">
    <text evidence="2">The sequence shown here is derived from an EMBL/GenBank/DDBJ whole genome shotgun (WGS) entry which is preliminary data.</text>
</comment>
<evidence type="ECO:0000313" key="2">
    <source>
        <dbReference type="EMBL" id="RLK58568.1"/>
    </source>
</evidence>
<keyword evidence="1" id="KW-0732">Signal</keyword>
<dbReference type="OrthoDB" id="3683809at2"/>
<dbReference type="AlphaFoldDB" id="A0A421B2T3"/>
<dbReference type="EMBL" id="RCDD01000002">
    <property type="protein sequence ID" value="RLK58568.1"/>
    <property type="molecule type" value="Genomic_DNA"/>
</dbReference>
<evidence type="ECO:0000313" key="3">
    <source>
        <dbReference type="Proteomes" id="UP000282454"/>
    </source>
</evidence>
<name>A0A421B2T3_9PSEU</name>
<evidence type="ECO:0000256" key="1">
    <source>
        <dbReference type="SAM" id="SignalP"/>
    </source>
</evidence>
<feature type="signal peptide" evidence="1">
    <location>
        <begin position="1"/>
        <end position="30"/>
    </location>
</feature>
<evidence type="ECO:0008006" key="4">
    <source>
        <dbReference type="Google" id="ProtNLM"/>
    </source>
</evidence>
<protein>
    <recommendedName>
        <fullName evidence="4">Secreted protein</fullName>
    </recommendedName>
</protein>
<keyword evidence="3" id="KW-1185">Reference proteome</keyword>
<sequence>MSFRAQPLRALTATTALCLLGLLTPTPAQATPALVACVGDVEVNFTPGLTYTTQTVAVSGSENATTCTSLTHPNLRSFSAPFSGSTERSCLALLAEGTGDETLLWDNSTTSHWEWTSHPTQTGSALVVATTGLITSGTLAGATVTQELVVTANTLDACTQPGGLTQLDGASTWQFTRL</sequence>
<feature type="chain" id="PRO_5019131528" description="Secreted protein" evidence="1">
    <location>
        <begin position="31"/>
        <end position="178"/>
    </location>
</feature>
<organism evidence="2 3">
    <name type="scientific">Actinokineospora cianjurensis</name>
    <dbReference type="NCBI Taxonomy" id="585224"/>
    <lineage>
        <taxon>Bacteria</taxon>
        <taxon>Bacillati</taxon>
        <taxon>Actinomycetota</taxon>
        <taxon>Actinomycetes</taxon>
        <taxon>Pseudonocardiales</taxon>
        <taxon>Pseudonocardiaceae</taxon>
        <taxon>Actinokineospora</taxon>
    </lineage>
</organism>
<dbReference type="Proteomes" id="UP000282454">
    <property type="component" value="Unassembled WGS sequence"/>
</dbReference>
<proteinExistence type="predicted"/>
<reference evidence="2 3" key="1">
    <citation type="submission" date="2018-10" db="EMBL/GenBank/DDBJ databases">
        <title>Genomic Encyclopedia of Archaeal and Bacterial Type Strains, Phase II (KMG-II): from individual species to whole genera.</title>
        <authorList>
            <person name="Goeker M."/>
        </authorList>
    </citation>
    <scope>NUCLEOTIDE SEQUENCE [LARGE SCALE GENOMIC DNA]</scope>
    <source>
        <strain evidence="2 3">DSM 45657</strain>
    </source>
</reference>
<gene>
    <name evidence="2" type="ORF">CLV68_3036</name>
</gene>
<accession>A0A421B2T3</accession>